<reference evidence="1" key="2">
    <citation type="submission" date="2020-11" db="EMBL/GenBank/DDBJ databases">
        <authorList>
            <person name="McCartney M.A."/>
            <person name="Auch B."/>
            <person name="Kono T."/>
            <person name="Mallez S."/>
            <person name="Becker A."/>
            <person name="Gohl D.M."/>
            <person name="Silverstein K.A.T."/>
            <person name="Koren S."/>
            <person name="Bechman K.B."/>
            <person name="Herman A."/>
            <person name="Abrahante J.E."/>
            <person name="Garbe J."/>
        </authorList>
    </citation>
    <scope>NUCLEOTIDE SEQUENCE</scope>
    <source>
        <strain evidence="1">Duluth1</strain>
        <tissue evidence="1">Whole animal</tissue>
    </source>
</reference>
<evidence type="ECO:0000313" key="1">
    <source>
        <dbReference type="EMBL" id="KAH3740356.1"/>
    </source>
</evidence>
<dbReference type="EMBL" id="JAIWYP010000011">
    <property type="protein sequence ID" value="KAH3740356.1"/>
    <property type="molecule type" value="Genomic_DNA"/>
</dbReference>
<protein>
    <submittedName>
        <fullName evidence="1">Uncharacterized protein</fullName>
    </submittedName>
</protein>
<name>A0A9D4D730_DREPO</name>
<dbReference type="Proteomes" id="UP000828390">
    <property type="component" value="Unassembled WGS sequence"/>
</dbReference>
<keyword evidence="2" id="KW-1185">Reference proteome</keyword>
<sequence>MTTLLYYKSCTSSDSPGCYVPPMNHYRKSACQRHTLYVSFRSLGWQDIKQLTN</sequence>
<reference evidence="1" key="1">
    <citation type="journal article" date="2019" name="bioRxiv">
        <title>The Genome of the Zebra Mussel, Dreissena polymorpha: A Resource for Invasive Species Research.</title>
        <authorList>
            <person name="McCartney M.A."/>
            <person name="Auch B."/>
            <person name="Kono T."/>
            <person name="Mallez S."/>
            <person name="Zhang Y."/>
            <person name="Obille A."/>
            <person name="Becker A."/>
            <person name="Abrahante J.E."/>
            <person name="Garbe J."/>
            <person name="Badalamenti J.P."/>
            <person name="Herman A."/>
            <person name="Mangelson H."/>
            <person name="Liachko I."/>
            <person name="Sullivan S."/>
            <person name="Sone E.D."/>
            <person name="Koren S."/>
            <person name="Silverstein K.A.T."/>
            <person name="Beckman K.B."/>
            <person name="Gohl D.M."/>
        </authorList>
    </citation>
    <scope>NUCLEOTIDE SEQUENCE</scope>
    <source>
        <strain evidence="1">Duluth1</strain>
        <tissue evidence="1">Whole animal</tissue>
    </source>
</reference>
<accession>A0A9D4D730</accession>
<comment type="caution">
    <text evidence="1">The sequence shown here is derived from an EMBL/GenBank/DDBJ whole genome shotgun (WGS) entry which is preliminary data.</text>
</comment>
<organism evidence="1 2">
    <name type="scientific">Dreissena polymorpha</name>
    <name type="common">Zebra mussel</name>
    <name type="synonym">Mytilus polymorpha</name>
    <dbReference type="NCBI Taxonomy" id="45954"/>
    <lineage>
        <taxon>Eukaryota</taxon>
        <taxon>Metazoa</taxon>
        <taxon>Spiralia</taxon>
        <taxon>Lophotrochozoa</taxon>
        <taxon>Mollusca</taxon>
        <taxon>Bivalvia</taxon>
        <taxon>Autobranchia</taxon>
        <taxon>Heteroconchia</taxon>
        <taxon>Euheterodonta</taxon>
        <taxon>Imparidentia</taxon>
        <taxon>Neoheterodontei</taxon>
        <taxon>Myida</taxon>
        <taxon>Dreissenoidea</taxon>
        <taxon>Dreissenidae</taxon>
        <taxon>Dreissena</taxon>
    </lineage>
</organism>
<evidence type="ECO:0000313" key="2">
    <source>
        <dbReference type="Proteomes" id="UP000828390"/>
    </source>
</evidence>
<dbReference type="AlphaFoldDB" id="A0A9D4D730"/>
<gene>
    <name evidence="1" type="ORF">DPMN_047061</name>
</gene>
<proteinExistence type="predicted"/>